<evidence type="ECO:0000256" key="8">
    <source>
        <dbReference type="ARBA" id="ARBA00022840"/>
    </source>
</evidence>
<dbReference type="FunFam" id="3.30.1110.10:FF:000001">
    <property type="entry name" value="Adenosine kinase a"/>
    <property type="match status" value="1"/>
</dbReference>
<reference evidence="15" key="1">
    <citation type="submission" date="2021-04" db="EMBL/GenBank/DDBJ databases">
        <authorList>
            <consortium name="Wellcome Sanger Institute Data Sharing"/>
        </authorList>
    </citation>
    <scope>NUCLEOTIDE SEQUENCE [LARGE SCALE GENOMIC DNA]</scope>
</reference>
<comment type="similarity">
    <text evidence="2 13">Belongs to the carbohydrate kinase PfkB family.</text>
</comment>
<evidence type="ECO:0000256" key="3">
    <source>
        <dbReference type="ARBA" id="ARBA00012119"/>
    </source>
</evidence>
<dbReference type="PRINTS" id="PR00989">
    <property type="entry name" value="ADENOKINASE"/>
</dbReference>
<dbReference type="OMA" id="YCATECI"/>
<keyword evidence="8 13" id="KW-0067">ATP-binding</keyword>
<dbReference type="GO" id="GO:0005524">
    <property type="term" value="F:ATP binding"/>
    <property type="evidence" value="ECO:0007669"/>
    <property type="project" value="UniProtKB-UniRule"/>
</dbReference>
<dbReference type="GO" id="GO:0006144">
    <property type="term" value="P:purine nucleobase metabolic process"/>
    <property type="evidence" value="ECO:0007669"/>
    <property type="project" value="TreeGrafter"/>
</dbReference>
<evidence type="ECO:0000313" key="15">
    <source>
        <dbReference type="Ensembl" id="ENSSAUP00010064195.1"/>
    </source>
</evidence>
<dbReference type="InterPro" id="IPR029056">
    <property type="entry name" value="Ribokinase-like"/>
</dbReference>
<dbReference type="Proteomes" id="UP000472265">
    <property type="component" value="Chromosome 20"/>
</dbReference>
<reference evidence="15" key="3">
    <citation type="submission" date="2025-09" db="UniProtKB">
        <authorList>
            <consortium name="Ensembl"/>
        </authorList>
    </citation>
    <scope>IDENTIFICATION</scope>
</reference>
<dbReference type="GO" id="GO:0005829">
    <property type="term" value="C:cytosol"/>
    <property type="evidence" value="ECO:0007669"/>
    <property type="project" value="TreeGrafter"/>
</dbReference>
<dbReference type="PANTHER" id="PTHR45769">
    <property type="entry name" value="ADENOSINE KINASE"/>
    <property type="match status" value="1"/>
</dbReference>
<comment type="subcellular location">
    <subcellularLocation>
        <location evidence="13">Nucleus</location>
    </subcellularLocation>
</comment>
<feature type="domain" description="Carbohydrate kinase PfkB" evidence="14">
    <location>
        <begin position="65"/>
        <end position="377"/>
    </location>
</feature>
<proteinExistence type="inferred from homology"/>
<reference evidence="15" key="2">
    <citation type="submission" date="2025-08" db="UniProtKB">
        <authorList>
            <consortium name="Ensembl"/>
        </authorList>
    </citation>
    <scope>IDENTIFICATION</scope>
</reference>
<dbReference type="SUPFAM" id="SSF53613">
    <property type="entry name" value="Ribokinase-like"/>
    <property type="match status" value="1"/>
</dbReference>
<keyword evidence="5 13" id="KW-0660">Purine salvage</keyword>
<evidence type="ECO:0000256" key="12">
    <source>
        <dbReference type="PIRSR" id="PIRSR601805-1"/>
    </source>
</evidence>
<gene>
    <name evidence="15" type="primary">ADK</name>
</gene>
<dbReference type="InterPro" id="IPR011611">
    <property type="entry name" value="PfkB_dom"/>
</dbReference>
<dbReference type="GO" id="GO:0006166">
    <property type="term" value="P:purine ribonucleoside salvage"/>
    <property type="evidence" value="ECO:0007669"/>
    <property type="project" value="UniProtKB-KW"/>
</dbReference>
<keyword evidence="6 13" id="KW-0547">Nucleotide-binding</keyword>
<evidence type="ECO:0000256" key="6">
    <source>
        <dbReference type="ARBA" id="ARBA00022741"/>
    </source>
</evidence>
<dbReference type="GeneTree" id="ENSGT00390000014320"/>
<organism evidence="15 16">
    <name type="scientific">Sparus aurata</name>
    <name type="common">Gilthead sea bream</name>
    <dbReference type="NCBI Taxonomy" id="8175"/>
    <lineage>
        <taxon>Eukaryota</taxon>
        <taxon>Metazoa</taxon>
        <taxon>Chordata</taxon>
        <taxon>Craniata</taxon>
        <taxon>Vertebrata</taxon>
        <taxon>Euteleostomi</taxon>
        <taxon>Actinopterygii</taxon>
        <taxon>Neopterygii</taxon>
        <taxon>Teleostei</taxon>
        <taxon>Neoteleostei</taxon>
        <taxon>Acanthomorphata</taxon>
        <taxon>Eupercaria</taxon>
        <taxon>Spariformes</taxon>
        <taxon>Sparidae</taxon>
        <taxon>Sparus</taxon>
    </lineage>
</organism>
<keyword evidence="7 13" id="KW-0418">Kinase</keyword>
<comment type="function">
    <text evidence="13">ATP dependent phosphorylation of adenosine and other related nucleoside analogs to monophosphate derivatives.</text>
</comment>
<evidence type="ECO:0000259" key="14">
    <source>
        <dbReference type="Pfam" id="PF00294"/>
    </source>
</evidence>
<evidence type="ECO:0000256" key="2">
    <source>
        <dbReference type="ARBA" id="ARBA00010688"/>
    </source>
</evidence>
<dbReference type="PANTHER" id="PTHR45769:SF6">
    <property type="entry name" value="ADENOSINE KINASE"/>
    <property type="match status" value="1"/>
</dbReference>
<dbReference type="CDD" id="cd01168">
    <property type="entry name" value="adenosine_kinase"/>
    <property type="match status" value="1"/>
</dbReference>
<keyword evidence="13" id="KW-0539">Nucleus</keyword>
<comment type="pathway">
    <text evidence="1 13">Purine metabolism; AMP biosynthesis via salvage pathway; AMP from adenosine: step 1/1.</text>
</comment>
<dbReference type="InterPro" id="IPR002173">
    <property type="entry name" value="Carboh/pur_kinase_PfkB_CS"/>
</dbReference>
<keyword evidence="4 13" id="KW-0808">Transferase</keyword>
<dbReference type="EC" id="2.7.1.20" evidence="3 13"/>
<evidence type="ECO:0000313" key="16">
    <source>
        <dbReference type="Proteomes" id="UP000472265"/>
    </source>
</evidence>
<comment type="cofactor">
    <cofactor evidence="13">
        <name>Mg(2+)</name>
        <dbReference type="ChEBI" id="CHEBI:18420"/>
    </cofactor>
    <text evidence="13">Binds 3 Mg(2+) ions per subunit.</text>
</comment>
<comment type="catalytic activity">
    <reaction evidence="10 13">
        <text>adenosine + ATP = AMP + ADP + H(+)</text>
        <dbReference type="Rhea" id="RHEA:20824"/>
        <dbReference type="ChEBI" id="CHEBI:15378"/>
        <dbReference type="ChEBI" id="CHEBI:16335"/>
        <dbReference type="ChEBI" id="CHEBI:30616"/>
        <dbReference type="ChEBI" id="CHEBI:456215"/>
        <dbReference type="ChEBI" id="CHEBI:456216"/>
        <dbReference type="EC" id="2.7.1.20"/>
    </reaction>
</comment>
<evidence type="ECO:0000256" key="5">
    <source>
        <dbReference type="ARBA" id="ARBA00022726"/>
    </source>
</evidence>
<dbReference type="AlphaFoldDB" id="A0A671YNF8"/>
<dbReference type="InterPro" id="IPR001805">
    <property type="entry name" value="Adenokinase"/>
</dbReference>
<evidence type="ECO:0000256" key="4">
    <source>
        <dbReference type="ARBA" id="ARBA00022679"/>
    </source>
</evidence>
<dbReference type="GO" id="GO:0044209">
    <property type="term" value="P:AMP salvage"/>
    <property type="evidence" value="ECO:0007669"/>
    <property type="project" value="UniProtKB-UniRule"/>
</dbReference>
<evidence type="ECO:0000256" key="9">
    <source>
        <dbReference type="ARBA" id="ARBA00022842"/>
    </source>
</evidence>
<comment type="subunit">
    <text evidence="13">Monomer.</text>
</comment>
<dbReference type="Ensembl" id="ENSSAUT00010067258.1">
    <property type="protein sequence ID" value="ENSSAUP00010064195.1"/>
    <property type="gene ID" value="ENSSAUG00010025591.1"/>
</dbReference>
<dbReference type="Gene3D" id="3.40.1190.20">
    <property type="match status" value="1"/>
</dbReference>
<dbReference type="Gene3D" id="3.30.1110.10">
    <property type="match status" value="1"/>
</dbReference>
<evidence type="ECO:0000256" key="13">
    <source>
        <dbReference type="RuleBase" id="RU368116"/>
    </source>
</evidence>
<keyword evidence="9 13" id="KW-0460">Magnesium</keyword>
<evidence type="ECO:0000256" key="11">
    <source>
        <dbReference type="ARBA" id="ARBA00068771"/>
    </source>
</evidence>
<evidence type="ECO:0000256" key="10">
    <source>
        <dbReference type="ARBA" id="ARBA00051362"/>
    </source>
</evidence>
<dbReference type="PROSITE" id="PS00584">
    <property type="entry name" value="PFKB_KINASES_2"/>
    <property type="match status" value="1"/>
</dbReference>
<keyword evidence="16" id="KW-1185">Reference proteome</keyword>
<dbReference type="GO" id="GO:0005634">
    <property type="term" value="C:nucleus"/>
    <property type="evidence" value="ECO:0007669"/>
    <property type="project" value="UniProtKB-SubCell"/>
</dbReference>
<protein>
    <recommendedName>
        <fullName evidence="11 13">Adenosine kinase</fullName>
        <shortName evidence="13">AK</shortName>
        <ecNumber evidence="3 13">2.7.1.20</ecNumber>
    </recommendedName>
    <alternativeName>
        <fullName evidence="13">Adenosine 5'-phosphotransferase</fullName>
    </alternativeName>
</protein>
<dbReference type="GO" id="GO:0004001">
    <property type="term" value="F:adenosine kinase activity"/>
    <property type="evidence" value="ECO:0007669"/>
    <property type="project" value="UniProtKB-UniRule"/>
</dbReference>
<dbReference type="Pfam" id="PF00294">
    <property type="entry name" value="PfkB"/>
    <property type="match status" value="1"/>
</dbReference>
<accession>A0A671YNF8</accession>
<dbReference type="UniPathway" id="UPA00588">
    <property type="reaction ID" value="UER00659"/>
</dbReference>
<evidence type="ECO:0000256" key="7">
    <source>
        <dbReference type="ARBA" id="ARBA00022777"/>
    </source>
</evidence>
<sequence>YTIARPLPPTTSQCQPKCSHSSCSQKAHCFDREEEAANHLLINENTLFGMGNPLLDISAVVDKDFLDKFGLKPNDQILAEDKHKALFEEIVKRNKVEYHAGGSTQNSVKIAQWMIQEPHKVATFFGCIGNDHFGEILKKKAEEAHVDAHYYEQNEEPTGTCAACITGDNRSLVANLAAANCYKKEKHLDLDSNWELVKKAKVYYIAGFFLTVSPESILKVAKHASDNNKIFCMNLSAPFISQFFKEPLMKVMPYVDILFGNETEAATFAKELGFETDDIAEIAKKTQNLPKDNTKRQRVVVFTQGKDDTVATVGETVTMFPVVDIDQNAIVDTNGAGDAFVGGFLSALVQENKLEECIRAGHYAANVIIKRVGCTFPEKPDYQ</sequence>
<dbReference type="FunFam" id="3.40.1190.20:FF:000076">
    <property type="entry name" value="Adenosine kinase"/>
    <property type="match status" value="1"/>
</dbReference>
<feature type="active site" description="Proton acceptor" evidence="12">
    <location>
        <position position="338"/>
    </location>
</feature>
<evidence type="ECO:0000256" key="1">
    <source>
        <dbReference type="ARBA" id="ARBA00004801"/>
    </source>
</evidence>
<name>A0A671YNF8_SPAAU</name>